<accession>A0ABQ0L1X0</accession>
<feature type="region of interest" description="Disordered" evidence="1">
    <location>
        <begin position="1"/>
        <end position="54"/>
    </location>
</feature>
<feature type="non-terminal residue" evidence="2">
    <location>
        <position position="1"/>
    </location>
</feature>
<protein>
    <submittedName>
        <fullName evidence="2">Uncharacterized protein</fullName>
    </submittedName>
</protein>
<name>A0ABQ0L1X0_MYCCL</name>
<feature type="region of interest" description="Disordered" evidence="1">
    <location>
        <begin position="77"/>
        <end position="119"/>
    </location>
</feature>
<keyword evidence="3" id="KW-1185">Reference proteome</keyword>
<evidence type="ECO:0000313" key="3">
    <source>
        <dbReference type="Proteomes" id="UP000815677"/>
    </source>
</evidence>
<sequence>GRRPTGADETFATDFQNGFATADGPRGKHEQQEDERGEHWEIKDPFTSSTGDPNNIDIMELCLAPLYSLPVVQPSSTLANTPRKRIARAGPSENLNTDESAPEATTSPLLHQAKPVAER</sequence>
<evidence type="ECO:0000256" key="1">
    <source>
        <dbReference type="SAM" id="MobiDB-lite"/>
    </source>
</evidence>
<dbReference type="EMBL" id="DF840843">
    <property type="protein sequence ID" value="GAT45152.1"/>
    <property type="molecule type" value="Genomic_DNA"/>
</dbReference>
<dbReference type="Proteomes" id="UP000815677">
    <property type="component" value="Unassembled WGS sequence"/>
</dbReference>
<feature type="compositionally biased region" description="Basic and acidic residues" evidence="1">
    <location>
        <begin position="25"/>
        <end position="44"/>
    </location>
</feature>
<organism evidence="2 3">
    <name type="scientific">Mycena chlorophos</name>
    <name type="common">Agaric fungus</name>
    <name type="synonym">Agaricus chlorophos</name>
    <dbReference type="NCBI Taxonomy" id="658473"/>
    <lineage>
        <taxon>Eukaryota</taxon>
        <taxon>Fungi</taxon>
        <taxon>Dikarya</taxon>
        <taxon>Basidiomycota</taxon>
        <taxon>Agaricomycotina</taxon>
        <taxon>Agaricomycetes</taxon>
        <taxon>Agaricomycetidae</taxon>
        <taxon>Agaricales</taxon>
        <taxon>Marasmiineae</taxon>
        <taxon>Mycenaceae</taxon>
        <taxon>Mycena</taxon>
    </lineage>
</organism>
<reference evidence="2" key="1">
    <citation type="submission" date="2014-09" db="EMBL/GenBank/DDBJ databases">
        <title>Genome sequence of the luminous mushroom Mycena chlorophos for searching fungal bioluminescence genes.</title>
        <authorList>
            <person name="Tanaka Y."/>
            <person name="Kasuga D."/>
            <person name="Oba Y."/>
            <person name="Hase S."/>
            <person name="Sato K."/>
            <person name="Oba Y."/>
            <person name="Sakakibara Y."/>
        </authorList>
    </citation>
    <scope>NUCLEOTIDE SEQUENCE</scope>
</reference>
<feature type="compositionally biased region" description="Polar residues" evidence="1">
    <location>
        <begin position="93"/>
        <end position="109"/>
    </location>
</feature>
<proteinExistence type="predicted"/>
<gene>
    <name evidence="2" type="ORF">MCHLO_02743</name>
</gene>
<evidence type="ECO:0000313" key="2">
    <source>
        <dbReference type="EMBL" id="GAT45152.1"/>
    </source>
</evidence>